<dbReference type="InterPro" id="IPR057670">
    <property type="entry name" value="SH3_retrovirus"/>
</dbReference>
<dbReference type="OrthoDB" id="2783063at2759"/>
<proteinExistence type="predicted"/>
<reference evidence="3" key="1">
    <citation type="journal article" date="2019" name="Plant Biotechnol. J.">
        <title>Genome sequencing of the Australian wild diploid species Gossypium australe highlights disease resistance and delayed gland morphogenesis.</title>
        <authorList>
            <person name="Cai Y."/>
            <person name="Cai X."/>
            <person name="Wang Q."/>
            <person name="Wang P."/>
            <person name="Zhang Y."/>
            <person name="Cai C."/>
            <person name="Xu Y."/>
            <person name="Wang K."/>
            <person name="Zhou Z."/>
            <person name="Wang C."/>
            <person name="Geng S."/>
            <person name="Li B."/>
            <person name="Dong Q."/>
            <person name="Hou Y."/>
            <person name="Wang H."/>
            <person name="Ai P."/>
            <person name="Liu Z."/>
            <person name="Yi F."/>
            <person name="Sun M."/>
            <person name="An G."/>
            <person name="Cheng J."/>
            <person name="Zhang Y."/>
            <person name="Shi Q."/>
            <person name="Xie Y."/>
            <person name="Shi X."/>
            <person name="Chang Y."/>
            <person name="Huang F."/>
            <person name="Chen Y."/>
            <person name="Hong S."/>
            <person name="Mi L."/>
            <person name="Sun Q."/>
            <person name="Zhang L."/>
            <person name="Zhou B."/>
            <person name="Peng R."/>
            <person name="Zhang X."/>
            <person name="Liu F."/>
        </authorList>
    </citation>
    <scope>NUCLEOTIDE SEQUENCE [LARGE SCALE GENOMIC DNA]</scope>
    <source>
        <strain evidence="3">cv. PA1801</strain>
    </source>
</reference>
<organism evidence="2 3">
    <name type="scientific">Gossypium australe</name>
    <dbReference type="NCBI Taxonomy" id="47621"/>
    <lineage>
        <taxon>Eukaryota</taxon>
        <taxon>Viridiplantae</taxon>
        <taxon>Streptophyta</taxon>
        <taxon>Embryophyta</taxon>
        <taxon>Tracheophyta</taxon>
        <taxon>Spermatophyta</taxon>
        <taxon>Magnoliopsida</taxon>
        <taxon>eudicotyledons</taxon>
        <taxon>Gunneridae</taxon>
        <taxon>Pentapetalae</taxon>
        <taxon>rosids</taxon>
        <taxon>malvids</taxon>
        <taxon>Malvales</taxon>
        <taxon>Malvaceae</taxon>
        <taxon>Malvoideae</taxon>
        <taxon>Gossypium</taxon>
    </lineage>
</organism>
<accession>A0A5B6WI43</accession>
<comment type="caution">
    <text evidence="2">The sequence shown here is derived from an EMBL/GenBank/DDBJ whole genome shotgun (WGS) entry which is preliminary data.</text>
</comment>
<name>A0A5B6WI43_9ROSI</name>
<dbReference type="AlphaFoldDB" id="A0A5B6WI43"/>
<dbReference type="EMBL" id="SMMG02000003">
    <property type="protein sequence ID" value="KAA3481350.1"/>
    <property type="molecule type" value="Genomic_DNA"/>
</dbReference>
<dbReference type="Pfam" id="PF25597">
    <property type="entry name" value="SH3_retrovirus"/>
    <property type="match status" value="1"/>
</dbReference>
<evidence type="ECO:0000259" key="1">
    <source>
        <dbReference type="Pfam" id="PF25597"/>
    </source>
</evidence>
<gene>
    <name evidence="2" type="ORF">EPI10_021722</name>
</gene>
<dbReference type="Proteomes" id="UP000325315">
    <property type="component" value="Unassembled WGS sequence"/>
</dbReference>
<protein>
    <submittedName>
        <fullName evidence="2">Retrovirus-related Pol polyprotein from transposon TNT 1-94</fullName>
    </submittedName>
</protein>
<sequence length="120" mass="13921">MEMTRCLLHDKGLPKKDKLDKKVDARIFVGYNSSSKAYRIYLPKHNKVIINRDVQFHESDNANKKIEFHEEDDDIDDEPIRGTQSLSKVHQKCNVAIMELEEYEKVAANKKIASFNEGRA</sequence>
<evidence type="ECO:0000313" key="3">
    <source>
        <dbReference type="Proteomes" id="UP000325315"/>
    </source>
</evidence>
<feature type="domain" description="Retroviral polymerase SH3-like" evidence="1">
    <location>
        <begin position="14"/>
        <end position="65"/>
    </location>
</feature>
<keyword evidence="3" id="KW-1185">Reference proteome</keyword>
<evidence type="ECO:0000313" key="2">
    <source>
        <dbReference type="EMBL" id="KAA3481350.1"/>
    </source>
</evidence>